<evidence type="ECO:0000313" key="9">
    <source>
        <dbReference type="EMBL" id="TFH82657.1"/>
    </source>
</evidence>
<dbReference type="AlphaFoldDB" id="A0A4Y8VQG4"/>
<comment type="caution">
    <text evidence="9">The sequence shown here is derived from an EMBL/GenBank/DDBJ whole genome shotgun (WGS) entry which is preliminary data.</text>
</comment>
<evidence type="ECO:0000259" key="8">
    <source>
        <dbReference type="Pfam" id="PF14322"/>
    </source>
</evidence>
<keyword evidence="3 6" id="KW-0732">Signal</keyword>
<dbReference type="Pfam" id="PF07980">
    <property type="entry name" value="SusD_RagB"/>
    <property type="match status" value="1"/>
</dbReference>
<feature type="domain" description="RagB/SusD" evidence="7">
    <location>
        <begin position="436"/>
        <end position="572"/>
    </location>
</feature>
<evidence type="ECO:0000259" key="7">
    <source>
        <dbReference type="Pfam" id="PF07980"/>
    </source>
</evidence>
<evidence type="ECO:0000256" key="5">
    <source>
        <dbReference type="ARBA" id="ARBA00023237"/>
    </source>
</evidence>
<dbReference type="Gene3D" id="1.25.40.390">
    <property type="match status" value="1"/>
</dbReference>
<evidence type="ECO:0000256" key="6">
    <source>
        <dbReference type="SAM" id="SignalP"/>
    </source>
</evidence>
<dbReference type="OrthoDB" id="5694214at2"/>
<dbReference type="GeneID" id="302994846"/>
<dbReference type="PROSITE" id="PS51257">
    <property type="entry name" value="PROKAR_LIPOPROTEIN"/>
    <property type="match status" value="1"/>
</dbReference>
<comment type="subcellular location">
    <subcellularLocation>
        <location evidence="1">Cell outer membrane</location>
    </subcellularLocation>
</comment>
<dbReference type="EMBL" id="SGVY01000011">
    <property type="protein sequence ID" value="TFH82657.1"/>
    <property type="molecule type" value="Genomic_DNA"/>
</dbReference>
<accession>A0A4Y8VQG4</accession>
<organism evidence="9 10">
    <name type="scientific">Segatella hominis</name>
    <dbReference type="NCBI Taxonomy" id="2518605"/>
    <lineage>
        <taxon>Bacteria</taxon>
        <taxon>Pseudomonadati</taxon>
        <taxon>Bacteroidota</taxon>
        <taxon>Bacteroidia</taxon>
        <taxon>Bacteroidales</taxon>
        <taxon>Prevotellaceae</taxon>
        <taxon>Segatella</taxon>
    </lineage>
</organism>
<gene>
    <name evidence="9" type="ORF">EXN75_05990</name>
</gene>
<keyword evidence="5" id="KW-0998">Cell outer membrane</keyword>
<dbReference type="Proteomes" id="UP000297872">
    <property type="component" value="Unassembled WGS sequence"/>
</dbReference>
<evidence type="ECO:0000256" key="3">
    <source>
        <dbReference type="ARBA" id="ARBA00022729"/>
    </source>
</evidence>
<dbReference type="SUPFAM" id="SSF48452">
    <property type="entry name" value="TPR-like"/>
    <property type="match status" value="1"/>
</dbReference>
<keyword evidence="4" id="KW-0472">Membrane</keyword>
<dbReference type="GO" id="GO:0009279">
    <property type="term" value="C:cell outer membrane"/>
    <property type="evidence" value="ECO:0007669"/>
    <property type="project" value="UniProtKB-SubCell"/>
</dbReference>
<feature type="domain" description="SusD-like N-terminal" evidence="8">
    <location>
        <begin position="93"/>
        <end position="223"/>
    </location>
</feature>
<keyword evidence="10" id="KW-1185">Reference proteome</keyword>
<name>A0A4Y8VQG4_9BACT</name>
<sequence length="576" mass="65689">MKRYRILSVLMAVLALTSCLNEHPKDQLDEDAIYGSASEIYTNAVASLYNYIGGANESEGIQGTCRGIYDYNTLTTDEAIIPIRGGDWYDGGLWNAMYQHRWTEDDASLYDTWKYLYKVIVLANKSLDIIDAKSSMLTASQKDKFKAEVRAIRALMYYEAMDMFGRIPVVLSSGESEIYQTASKMPDISLTDTNLSAQSERSETFRFIFSELQQVLPYLSEEHSNKEGNYYGRMTQPVVNFLLAKLALNAEIYMFDDWTEGYAKRPKGKDIYFMVQTADGAYSLKGGKASEHRSMKLNAWETCIYYCDKLASEGYDLEEDDAFNFSTHNETSKENIFTIPMDKNIYTNQFHYLFRSYHYTHGGALGWGSENGTCATISTMKANRYGEADEDTRCRMNFVAGVVEVDGEKLLMDNGKPLEYQPFEVAQNLTNSKYIKTAGARMAKYEVDRTSYMDGKLQSNDIVLFRYADVLLMKAEAKVRNGGEGNVELNRIRSRVGMPNRQATLDNILEERLLELVWEGWRRQDLIRFGKFTAAYDLRIPLAGESSGYTTVFPIPKKCMELNKKLVQNKGYEKSL</sequence>
<evidence type="ECO:0000256" key="2">
    <source>
        <dbReference type="ARBA" id="ARBA00006275"/>
    </source>
</evidence>
<feature type="chain" id="PRO_5021186062" evidence="6">
    <location>
        <begin position="23"/>
        <end position="576"/>
    </location>
</feature>
<proteinExistence type="inferred from homology"/>
<reference evidence="9 10" key="1">
    <citation type="submission" date="2019-02" db="EMBL/GenBank/DDBJ databases">
        <title>Draft Genome Sequence of the Prevotella sp. BCRC 81118, Isolated from Human Feces.</title>
        <authorList>
            <person name="Huang C.-H."/>
        </authorList>
    </citation>
    <scope>NUCLEOTIDE SEQUENCE [LARGE SCALE GENOMIC DNA]</scope>
    <source>
        <strain evidence="9 10">BCRC 81118</strain>
    </source>
</reference>
<evidence type="ECO:0000256" key="4">
    <source>
        <dbReference type="ARBA" id="ARBA00023136"/>
    </source>
</evidence>
<dbReference type="RefSeq" id="WP_118117101.1">
    <property type="nucleotide sequence ID" value="NZ_SGVY01000011.1"/>
</dbReference>
<dbReference type="InterPro" id="IPR012944">
    <property type="entry name" value="SusD_RagB_dom"/>
</dbReference>
<dbReference type="Pfam" id="PF14322">
    <property type="entry name" value="SusD-like_3"/>
    <property type="match status" value="1"/>
</dbReference>
<evidence type="ECO:0000313" key="10">
    <source>
        <dbReference type="Proteomes" id="UP000297872"/>
    </source>
</evidence>
<feature type="signal peptide" evidence="6">
    <location>
        <begin position="1"/>
        <end position="22"/>
    </location>
</feature>
<dbReference type="InterPro" id="IPR033985">
    <property type="entry name" value="SusD-like_N"/>
</dbReference>
<evidence type="ECO:0000256" key="1">
    <source>
        <dbReference type="ARBA" id="ARBA00004442"/>
    </source>
</evidence>
<comment type="similarity">
    <text evidence="2">Belongs to the SusD family.</text>
</comment>
<protein>
    <submittedName>
        <fullName evidence="9">RagB/SusD family nutrient uptake outer membrane protein</fullName>
    </submittedName>
</protein>
<dbReference type="InterPro" id="IPR011990">
    <property type="entry name" value="TPR-like_helical_dom_sf"/>
</dbReference>